<organism evidence="1 2">
    <name type="scientific">Tepidiforma thermophila (strain KCTC 52669 / CGMCC 1.13589 / G233)</name>
    <dbReference type="NCBI Taxonomy" id="2761530"/>
    <lineage>
        <taxon>Bacteria</taxon>
        <taxon>Bacillati</taxon>
        <taxon>Chloroflexota</taxon>
        <taxon>Tepidiformia</taxon>
        <taxon>Tepidiformales</taxon>
        <taxon>Tepidiformaceae</taxon>
        <taxon>Tepidiforma</taxon>
    </lineage>
</organism>
<name>A0A2A9HCT7_TEPT2</name>
<reference evidence="1 2" key="1">
    <citation type="submission" date="2017-09" db="EMBL/GenBank/DDBJ databases">
        <title>Sequencing the genomes of two abundant thermophiles in Great Basin hot springs: Thermocrinis jamiesonii and novel Chloroflexi Thermoflexus hugenholtzii.</title>
        <authorList>
            <person name="Hedlund B."/>
        </authorList>
    </citation>
    <scope>NUCLEOTIDE SEQUENCE [LARGE SCALE GENOMIC DNA]</scope>
    <source>
        <strain evidence="1 2">G233</strain>
    </source>
</reference>
<accession>A0A2A9HCT7</accession>
<gene>
    <name evidence="1" type="ORF">A9A59_0789</name>
</gene>
<evidence type="ECO:0000313" key="2">
    <source>
        <dbReference type="Proteomes" id="UP000223071"/>
    </source>
</evidence>
<proteinExistence type="predicted"/>
<dbReference type="AlphaFoldDB" id="A0A2A9HCT7"/>
<protein>
    <submittedName>
        <fullName evidence="1">Uncharacterized protein</fullName>
    </submittedName>
</protein>
<keyword evidence="2" id="KW-1185">Reference proteome</keyword>
<comment type="caution">
    <text evidence="1">The sequence shown here is derived from an EMBL/GenBank/DDBJ whole genome shotgun (WGS) entry which is preliminary data.</text>
</comment>
<sequence length="236" mass="25106">MSRPLPPPPVIAYHARMTAPSAATYPGGLSELDFVEAYARSALKKPEAAADAALSRLVFAEAGDRAILAGLIAQELAEACRRLVAVYRALADRTHPVARRLLEPLPGVLEWQQFVHDVAVLSPEQVVRHLYLGDDALEWARLLRSQPDLADLSGLVAAAEEGNPMLLIPDLARRKVAETIWLAGVSASGEPVASSFGADEASATTLADLTADIAGIARGFLLSYVNARRTAGRPPS</sequence>
<dbReference type="Proteomes" id="UP000223071">
    <property type="component" value="Unassembled WGS sequence"/>
</dbReference>
<evidence type="ECO:0000313" key="1">
    <source>
        <dbReference type="EMBL" id="PFG73588.1"/>
    </source>
</evidence>
<dbReference type="EMBL" id="PDJQ01000001">
    <property type="protein sequence ID" value="PFG73588.1"/>
    <property type="molecule type" value="Genomic_DNA"/>
</dbReference>